<dbReference type="Proteomes" id="UP000198607">
    <property type="component" value="Unassembled WGS sequence"/>
</dbReference>
<gene>
    <name evidence="7" type="ORF">SAMN05660652_02624</name>
</gene>
<evidence type="ECO:0000313" key="8">
    <source>
        <dbReference type="Proteomes" id="UP000198607"/>
    </source>
</evidence>
<evidence type="ECO:0000256" key="3">
    <source>
        <dbReference type="ARBA" id="ARBA00022777"/>
    </source>
</evidence>
<dbReference type="PANTHER" id="PTHR30409:SF1">
    <property type="entry name" value="CARBAMATE KINASE-RELATED"/>
    <property type="match status" value="1"/>
</dbReference>
<dbReference type="FunFam" id="3.40.1160.10:FF:000007">
    <property type="entry name" value="Carbamate kinase"/>
    <property type="match status" value="1"/>
</dbReference>
<dbReference type="AlphaFoldDB" id="A0A1G8GSK7"/>
<keyword evidence="3 5" id="KW-0418">Kinase</keyword>
<dbReference type="InterPro" id="IPR003964">
    <property type="entry name" value="Carb_kinase"/>
</dbReference>
<feature type="domain" description="Aspartate/glutamate/uridylate kinase" evidence="6">
    <location>
        <begin position="4"/>
        <end position="292"/>
    </location>
</feature>
<proteinExistence type="inferred from homology"/>
<evidence type="ECO:0000256" key="1">
    <source>
        <dbReference type="ARBA" id="ARBA00011066"/>
    </source>
</evidence>
<dbReference type="SUPFAM" id="SSF53633">
    <property type="entry name" value="Carbamate kinase-like"/>
    <property type="match status" value="1"/>
</dbReference>
<dbReference type="GO" id="GO:0019546">
    <property type="term" value="P:L-arginine deiminase pathway"/>
    <property type="evidence" value="ECO:0007669"/>
    <property type="project" value="TreeGrafter"/>
</dbReference>
<dbReference type="NCBIfam" id="NF009007">
    <property type="entry name" value="PRK12352.1"/>
    <property type="match status" value="1"/>
</dbReference>
<keyword evidence="8" id="KW-1185">Reference proteome</keyword>
<dbReference type="GO" id="GO:0005829">
    <property type="term" value="C:cytosol"/>
    <property type="evidence" value="ECO:0007669"/>
    <property type="project" value="TreeGrafter"/>
</dbReference>
<reference evidence="7 8" key="1">
    <citation type="submission" date="2016-10" db="EMBL/GenBank/DDBJ databases">
        <authorList>
            <person name="de Groot N.N."/>
        </authorList>
    </citation>
    <scope>NUCLEOTIDE SEQUENCE [LARGE SCALE GENOMIC DNA]</scope>
    <source>
        <strain evidence="7 8">DSM 5885</strain>
    </source>
</reference>
<dbReference type="NCBIfam" id="TIGR00746">
    <property type="entry name" value="arcC"/>
    <property type="match status" value="1"/>
</dbReference>
<evidence type="ECO:0000256" key="5">
    <source>
        <dbReference type="PIRNR" id="PIRNR000723"/>
    </source>
</evidence>
<dbReference type="STRING" id="83767.SAMN05660652_02624"/>
<dbReference type="InterPro" id="IPR036393">
    <property type="entry name" value="AceGlu_kinase-like_sf"/>
</dbReference>
<dbReference type="GO" id="GO:0008804">
    <property type="term" value="F:carbamate kinase activity"/>
    <property type="evidence" value="ECO:0007669"/>
    <property type="project" value="UniProtKB-UniRule"/>
</dbReference>
<dbReference type="EMBL" id="FNCY01000011">
    <property type="protein sequence ID" value="SDH97346.1"/>
    <property type="molecule type" value="Genomic_DNA"/>
</dbReference>
<dbReference type="Gene3D" id="3.40.1160.10">
    <property type="entry name" value="Acetylglutamate kinase-like"/>
    <property type="match status" value="1"/>
</dbReference>
<accession>A0A1G8GSK7</accession>
<dbReference type="PANTHER" id="PTHR30409">
    <property type="entry name" value="CARBAMATE KINASE"/>
    <property type="match status" value="1"/>
</dbReference>
<sequence>MGKQLVIALGGNALGSTPEEQKDAVLAASGNIVSLVRDGYSIVIVHGNGPQVGMINLAFELAYGQNQNVSAMPFAECSAMSQGYIGFHLQNALQNSFYANGMTTHVSTAITQVVVDRNDPAFQKPTKPVGLFYTEEAANAIAKEKGYTFVEDSGRGFRRVVPSPDPIDIKEKGTIRCLMENGDVVIACGGGGIPVYREDGLLHSVDVVIDKDKAAAKLADVIAADTFIVLTAVPRVAINFGKPNQQWLSRITVSEAQKYIEEGHFAPGSMLPKVEAAIRFVTSGAGREAIITSLENAYQAVTEGGGTVICAD</sequence>
<dbReference type="PRINTS" id="PR01469">
    <property type="entry name" value="CARBMTKINASE"/>
</dbReference>
<evidence type="ECO:0000259" key="6">
    <source>
        <dbReference type="Pfam" id="PF00696"/>
    </source>
</evidence>
<name>A0A1G8GSK7_9RHOO</name>
<organism evidence="7 8">
    <name type="scientific">Propionivibrio dicarboxylicus</name>
    <dbReference type="NCBI Taxonomy" id="83767"/>
    <lineage>
        <taxon>Bacteria</taxon>
        <taxon>Pseudomonadati</taxon>
        <taxon>Pseudomonadota</taxon>
        <taxon>Betaproteobacteria</taxon>
        <taxon>Rhodocyclales</taxon>
        <taxon>Rhodocyclaceae</taxon>
        <taxon>Propionivibrio</taxon>
    </lineage>
</organism>
<dbReference type="CDD" id="cd04235">
    <property type="entry name" value="AAK_CK"/>
    <property type="match status" value="1"/>
</dbReference>
<keyword evidence="2 5" id="KW-0808">Transferase</keyword>
<comment type="similarity">
    <text evidence="1 5">Belongs to the carbamate kinase family.</text>
</comment>
<dbReference type="PIRSF" id="PIRSF000723">
    <property type="entry name" value="Carbamate_kin"/>
    <property type="match status" value="1"/>
</dbReference>
<dbReference type="OrthoDB" id="9766717at2"/>
<dbReference type="RefSeq" id="WP_091938361.1">
    <property type="nucleotide sequence ID" value="NZ_FNCY01000011.1"/>
</dbReference>
<evidence type="ECO:0000256" key="2">
    <source>
        <dbReference type="ARBA" id="ARBA00022679"/>
    </source>
</evidence>
<dbReference type="InterPro" id="IPR001048">
    <property type="entry name" value="Asp/Glu/Uridylate_kinase"/>
</dbReference>
<evidence type="ECO:0000256" key="4">
    <source>
        <dbReference type="NCBIfam" id="TIGR00746"/>
    </source>
</evidence>
<protein>
    <recommendedName>
        <fullName evidence="4 5">Carbamate kinase</fullName>
    </recommendedName>
</protein>
<evidence type="ECO:0000313" key="7">
    <source>
        <dbReference type="EMBL" id="SDH97346.1"/>
    </source>
</evidence>
<dbReference type="Pfam" id="PF00696">
    <property type="entry name" value="AA_kinase"/>
    <property type="match status" value="1"/>
</dbReference>